<dbReference type="Proteomes" id="UP001066276">
    <property type="component" value="Chromosome 2_1"/>
</dbReference>
<evidence type="ECO:0000313" key="1">
    <source>
        <dbReference type="EMBL" id="KAJ1202528.1"/>
    </source>
</evidence>
<evidence type="ECO:0000313" key="2">
    <source>
        <dbReference type="Proteomes" id="UP001066276"/>
    </source>
</evidence>
<organism evidence="1 2">
    <name type="scientific">Pleurodeles waltl</name>
    <name type="common">Iberian ribbed newt</name>
    <dbReference type="NCBI Taxonomy" id="8319"/>
    <lineage>
        <taxon>Eukaryota</taxon>
        <taxon>Metazoa</taxon>
        <taxon>Chordata</taxon>
        <taxon>Craniata</taxon>
        <taxon>Vertebrata</taxon>
        <taxon>Euteleostomi</taxon>
        <taxon>Amphibia</taxon>
        <taxon>Batrachia</taxon>
        <taxon>Caudata</taxon>
        <taxon>Salamandroidea</taxon>
        <taxon>Salamandridae</taxon>
        <taxon>Pleurodelinae</taxon>
        <taxon>Pleurodeles</taxon>
    </lineage>
</organism>
<reference evidence="1" key="1">
    <citation type="journal article" date="2022" name="bioRxiv">
        <title>Sequencing and chromosome-scale assembly of the giantPleurodeles waltlgenome.</title>
        <authorList>
            <person name="Brown T."/>
            <person name="Elewa A."/>
            <person name="Iarovenko S."/>
            <person name="Subramanian E."/>
            <person name="Araus A.J."/>
            <person name="Petzold A."/>
            <person name="Susuki M."/>
            <person name="Suzuki K.-i.T."/>
            <person name="Hayashi T."/>
            <person name="Toyoda A."/>
            <person name="Oliveira C."/>
            <person name="Osipova E."/>
            <person name="Leigh N.D."/>
            <person name="Simon A."/>
            <person name="Yun M.H."/>
        </authorList>
    </citation>
    <scope>NUCLEOTIDE SEQUENCE</scope>
    <source>
        <strain evidence="1">20211129_DDA</strain>
        <tissue evidence="1">Liver</tissue>
    </source>
</reference>
<sequence length="89" mass="9629">MDWRKRRESQTLISAQRADISNGRVEIQQDGTMAVVVPEMAVESTEPSDARMALILFAPGWCCLNGSAGWFGFVSEGRALNGGVPGTDQ</sequence>
<protein>
    <submittedName>
        <fullName evidence="1">Uncharacterized protein</fullName>
    </submittedName>
</protein>
<comment type="caution">
    <text evidence="1">The sequence shown here is derived from an EMBL/GenBank/DDBJ whole genome shotgun (WGS) entry which is preliminary data.</text>
</comment>
<accession>A0AAV7VMG4</accession>
<name>A0AAV7VMG4_PLEWA</name>
<dbReference type="AlphaFoldDB" id="A0AAV7VMG4"/>
<proteinExistence type="predicted"/>
<dbReference type="EMBL" id="JANPWB010000003">
    <property type="protein sequence ID" value="KAJ1202528.1"/>
    <property type="molecule type" value="Genomic_DNA"/>
</dbReference>
<keyword evidence="2" id="KW-1185">Reference proteome</keyword>
<gene>
    <name evidence="1" type="ORF">NDU88_006326</name>
</gene>